<gene>
    <name evidence="1" type="ORF">AAEO57_14505</name>
</gene>
<dbReference type="Proteomes" id="UP001485226">
    <property type="component" value="Unassembled WGS sequence"/>
</dbReference>
<accession>A0ABU9IRB5</accession>
<evidence type="ECO:0008006" key="3">
    <source>
        <dbReference type="Google" id="ProtNLM"/>
    </source>
</evidence>
<evidence type="ECO:0000313" key="2">
    <source>
        <dbReference type="Proteomes" id="UP001485226"/>
    </source>
</evidence>
<protein>
    <recommendedName>
        <fullName evidence="3">KAP family P-loop domain-containing protein</fullName>
    </recommendedName>
</protein>
<organism evidence="1 2">
    <name type="scientific">Flavobacterium calami</name>
    <dbReference type="NCBI Taxonomy" id="3139144"/>
    <lineage>
        <taxon>Bacteria</taxon>
        <taxon>Pseudomonadati</taxon>
        <taxon>Bacteroidota</taxon>
        <taxon>Flavobacteriia</taxon>
        <taxon>Flavobacteriales</taxon>
        <taxon>Flavobacteriaceae</taxon>
        <taxon>Flavobacterium</taxon>
    </lineage>
</organism>
<proteinExistence type="predicted"/>
<name>A0ABU9IRB5_9FLAO</name>
<evidence type="ECO:0000313" key="1">
    <source>
        <dbReference type="EMBL" id="MEL1254998.1"/>
    </source>
</evidence>
<dbReference type="EMBL" id="JBBYHS010000015">
    <property type="protein sequence ID" value="MEL1254998.1"/>
    <property type="molecule type" value="Genomic_DNA"/>
</dbReference>
<comment type="caution">
    <text evidence="1">The sequence shown here is derived from an EMBL/GenBank/DDBJ whole genome shotgun (WGS) entry which is preliminary data.</text>
</comment>
<keyword evidence="2" id="KW-1185">Reference proteome</keyword>
<reference evidence="1 2" key="1">
    <citation type="submission" date="2024-04" db="EMBL/GenBank/DDBJ databases">
        <title>Flavobacterium sp. DGU38 16S ribosomal RNA gene Genome sequencing and assembly.</title>
        <authorList>
            <person name="Park S."/>
        </authorList>
    </citation>
    <scope>NUCLEOTIDE SEQUENCE [LARGE SCALE GENOMIC DNA]</scope>
    <source>
        <strain evidence="1 2">DGU38</strain>
    </source>
</reference>
<dbReference type="RefSeq" id="WP_341693749.1">
    <property type="nucleotide sequence ID" value="NZ_JBBYHS010000015.1"/>
</dbReference>
<sequence>MRKKITEFKSQLLLPDNYDESIKRSGSDKSGASVKVSAAGSELNASNENVYATETQKSLQINKLNNLRNELTELKKIVIEISKFLDNKHIYLVLDDFYFVKKSDQSNFVDFFHRLSKDTPIYLKVATIKHRSALYSHVNGIISGIEIGHDAQPIELDYTLDQFQALSNFMWDLLIQANRNSNAGVDLKTLISDNAFKQLCLASGGVPRDFLSLFIKLCNNIISGKSIITKTDVNEIAIENYPIKLENFKRDTAEEKDLLEYYLKFLRNFMLTEKNTNICLVSNNDLGDYSQIKQAVKELVDLRLLHLVDSNTSSAPSDGKRYSAYMIDIGLYPNSKPRNFNQIEPGVVDEAGRKDQIRSSPKVNLERFKDYIDDLNLSHQLKETE</sequence>